<dbReference type="EMBL" id="BQXS01007360">
    <property type="protein sequence ID" value="GKT27284.1"/>
    <property type="molecule type" value="Genomic_DNA"/>
</dbReference>
<sequence length="49" mass="5394">MSVYESHDGLYVGLVKPSQLIGLLDDSDALKKMAKKVEDILKTVVDMTV</sequence>
<name>A0ABQ5K8Q8_9EUKA</name>
<keyword evidence="2" id="KW-1185">Reference proteome</keyword>
<gene>
    <name evidence="1" type="ORF">ADUPG1_004752</name>
</gene>
<evidence type="ECO:0000313" key="2">
    <source>
        <dbReference type="Proteomes" id="UP001057375"/>
    </source>
</evidence>
<dbReference type="Proteomes" id="UP001057375">
    <property type="component" value="Unassembled WGS sequence"/>
</dbReference>
<reference evidence="1" key="1">
    <citation type="submission" date="2022-03" db="EMBL/GenBank/DDBJ databases">
        <title>Draft genome sequence of Aduncisulcus paluster, a free-living microaerophilic Fornicata.</title>
        <authorList>
            <person name="Yuyama I."/>
            <person name="Kume K."/>
            <person name="Tamura T."/>
            <person name="Inagaki Y."/>
            <person name="Hashimoto T."/>
        </authorList>
    </citation>
    <scope>NUCLEOTIDE SEQUENCE</scope>
    <source>
        <strain evidence="1">NY0171</strain>
    </source>
</reference>
<feature type="non-terminal residue" evidence="1">
    <location>
        <position position="1"/>
    </location>
</feature>
<dbReference type="InterPro" id="IPR035923">
    <property type="entry name" value="TT1751-like_sf"/>
</dbReference>
<proteinExistence type="predicted"/>
<comment type="caution">
    <text evidence="1">The sequence shown here is derived from an EMBL/GenBank/DDBJ whole genome shotgun (WGS) entry which is preliminary data.</text>
</comment>
<protein>
    <submittedName>
        <fullName evidence="1">Uncharacterized protein</fullName>
    </submittedName>
</protein>
<evidence type="ECO:0000313" key="1">
    <source>
        <dbReference type="EMBL" id="GKT27284.1"/>
    </source>
</evidence>
<accession>A0ABQ5K8Q8</accession>
<organism evidence="1 2">
    <name type="scientific">Aduncisulcus paluster</name>
    <dbReference type="NCBI Taxonomy" id="2918883"/>
    <lineage>
        <taxon>Eukaryota</taxon>
        <taxon>Metamonada</taxon>
        <taxon>Carpediemonas-like organisms</taxon>
        <taxon>Aduncisulcus</taxon>
    </lineage>
</organism>
<dbReference type="Gene3D" id="3.30.310.70">
    <property type="entry name" value="TT1751-like domain"/>
    <property type="match status" value="1"/>
</dbReference>
<dbReference type="SUPFAM" id="SSF103247">
    <property type="entry name" value="TT1751-like"/>
    <property type="match status" value="1"/>
</dbReference>